<evidence type="ECO:0000256" key="3">
    <source>
        <dbReference type="ARBA" id="ARBA00022676"/>
    </source>
</evidence>
<evidence type="ECO:0000256" key="1">
    <source>
        <dbReference type="ARBA" id="ARBA00004323"/>
    </source>
</evidence>
<proteinExistence type="inferred from homology"/>
<comment type="subcellular location">
    <subcellularLocation>
        <location evidence="1">Golgi apparatus membrane</location>
        <topology evidence="1">Single-pass type II membrane protein</topology>
    </subcellularLocation>
    <subcellularLocation>
        <location evidence="10">Golgi apparatus</location>
        <location evidence="10">Golgi stack membrane</location>
        <topology evidence="10">Single-pass type II membrane protein</topology>
    </subcellularLocation>
</comment>
<evidence type="ECO:0000259" key="12">
    <source>
        <dbReference type="Pfam" id="PF00852"/>
    </source>
</evidence>
<keyword evidence="3 10" id="KW-0328">Glycosyltransferase</keyword>
<evidence type="ECO:0000256" key="7">
    <source>
        <dbReference type="ARBA" id="ARBA00022989"/>
    </source>
</evidence>
<reference evidence="15" key="2">
    <citation type="submission" date="2012-11" db="EMBL/GenBank/DDBJ databases">
        <authorList>
            <person name="Kuo A."/>
            <person name="Curtis B.A."/>
            <person name="Tanifuji G."/>
            <person name="Burki F."/>
            <person name="Gruber A."/>
            <person name="Irimia M."/>
            <person name="Maruyama S."/>
            <person name="Arias M.C."/>
            <person name="Ball S.G."/>
            <person name="Gile G.H."/>
            <person name="Hirakawa Y."/>
            <person name="Hopkins J.F."/>
            <person name="Rensing S.A."/>
            <person name="Schmutz J."/>
            <person name="Symeonidi A."/>
            <person name="Elias M."/>
            <person name="Eveleigh R.J."/>
            <person name="Herman E.K."/>
            <person name="Klute M.J."/>
            <person name="Nakayama T."/>
            <person name="Obornik M."/>
            <person name="Reyes-Prieto A."/>
            <person name="Armbrust E.V."/>
            <person name="Aves S.J."/>
            <person name="Beiko R.G."/>
            <person name="Coutinho P."/>
            <person name="Dacks J.B."/>
            <person name="Durnford D.G."/>
            <person name="Fast N.M."/>
            <person name="Green B.R."/>
            <person name="Grisdale C."/>
            <person name="Hempe F."/>
            <person name="Henrissat B."/>
            <person name="Hoppner M.P."/>
            <person name="Ishida K.-I."/>
            <person name="Kim E."/>
            <person name="Koreny L."/>
            <person name="Kroth P.G."/>
            <person name="Liu Y."/>
            <person name="Malik S.-B."/>
            <person name="Maier U.G."/>
            <person name="McRose D."/>
            <person name="Mock T."/>
            <person name="Neilson J.A."/>
            <person name="Onodera N.T."/>
            <person name="Poole A.M."/>
            <person name="Pritham E.J."/>
            <person name="Richards T.A."/>
            <person name="Rocap G."/>
            <person name="Roy S.W."/>
            <person name="Sarai C."/>
            <person name="Schaack S."/>
            <person name="Shirato S."/>
            <person name="Slamovits C.H."/>
            <person name="Spencer D.F."/>
            <person name="Suzuki S."/>
            <person name="Worden A.Z."/>
            <person name="Zauner S."/>
            <person name="Barry K."/>
            <person name="Bell C."/>
            <person name="Bharti A.K."/>
            <person name="Crow J.A."/>
            <person name="Grimwood J."/>
            <person name="Kramer R."/>
            <person name="Lindquist E."/>
            <person name="Lucas S."/>
            <person name="Salamov A."/>
            <person name="McFadden G.I."/>
            <person name="Lane C.E."/>
            <person name="Keeling P.J."/>
            <person name="Gray M.W."/>
            <person name="Grigoriev I.V."/>
            <person name="Archibald J.M."/>
        </authorList>
    </citation>
    <scope>NUCLEOTIDE SEQUENCE</scope>
    <source>
        <strain evidence="15">CCMP2712</strain>
    </source>
</reference>
<feature type="domain" description="Fucosyltransferase C-terminal" evidence="12">
    <location>
        <begin position="539"/>
        <end position="622"/>
    </location>
</feature>
<dbReference type="InterPro" id="IPR002659">
    <property type="entry name" value="Glyco_trans_31"/>
</dbReference>
<dbReference type="PaxDb" id="55529-EKX54848"/>
<evidence type="ECO:0000256" key="11">
    <source>
        <dbReference type="SAM" id="MobiDB-lite"/>
    </source>
</evidence>
<dbReference type="KEGG" id="gtt:GUITHDRAFT_99499"/>
<feature type="compositionally biased region" description="Basic and acidic residues" evidence="11">
    <location>
        <begin position="654"/>
        <end position="673"/>
    </location>
</feature>
<dbReference type="SUPFAM" id="SSF53756">
    <property type="entry name" value="UDP-Glycosyltransferase/glycogen phosphorylase"/>
    <property type="match status" value="1"/>
</dbReference>
<dbReference type="PANTHER" id="PTHR11214:SF3">
    <property type="entry name" value="BETA-1,3-GALACTOSYLTRANSFERASE 6"/>
    <property type="match status" value="1"/>
</dbReference>
<evidence type="ECO:0000256" key="8">
    <source>
        <dbReference type="ARBA" id="ARBA00023034"/>
    </source>
</evidence>
<keyword evidence="5 10" id="KW-0812">Transmembrane</keyword>
<evidence type="ECO:0000256" key="6">
    <source>
        <dbReference type="ARBA" id="ARBA00022968"/>
    </source>
</evidence>
<dbReference type="Proteomes" id="UP000011087">
    <property type="component" value="Unassembled WGS sequence"/>
</dbReference>
<evidence type="ECO:0000313" key="14">
    <source>
        <dbReference type="EnsemblProtists" id="EKX54848"/>
    </source>
</evidence>
<dbReference type="EC" id="2.4.1.-" evidence="10"/>
<keyword evidence="15" id="KW-1185">Reference proteome</keyword>
<dbReference type="GO" id="GO:0000139">
    <property type="term" value="C:Golgi membrane"/>
    <property type="evidence" value="ECO:0007669"/>
    <property type="project" value="UniProtKB-SubCell"/>
</dbReference>
<sequence>MEEHRDIVLVPCQESYSSLPLQTLAMLSFFSLNVSVPWIVKTDDDVFIRANSLLLHLQAVASMYPPRSRVYAGWIVRGAKVHRNGKWAVSKRQHAADVYPAYASGPTYALTLPLARRIVGMNKKLLEEGGEEEMARSVHLEDIATALSVDQLSRSMKVHLHDDRKFHKGRFCEPWALSILLEGGRPLLFQDQDLLQAMLALSASERESSLNATTSPSAPAAPLEADEFFCPPGTLRSDVEGRIACSSSLGNPREVKDCAPWLHSAREARRGRGRAHPPKFWENLFPGGGERTQRSAEEALLREGRRAREDWVAHVRSRAAARAANLSEVVRVGFADDVEMYHPHLSVLGPQACDVPCVFLAPRATSDAHVVVYLGDAEVYRKDVGGRRIERRGGQEGGQGRRKGEAAGSEEEGAGPLNAVVFREALSKFPRRAAGKYDLFIDYRRAGGLDPAVPHVSYGYLDDVESLLADARRSPPLLLRPVLMSAVVLRCGNRSDAGDRREQRRRLVEELSGLIELRSYGQCANNAEWPKDHYRDKRHGSIPVVSAGSHVRQFAPPNSSIFVQDFSSAQELADAILEVDQSEEMREGMREWIYNSSMPGWVEWRRTMRSIEGSSVRCREVRKRLALLHVHRDPQLRDEDLRASWQEASAGVSRAEEERRKKLSDARKVRVEL</sequence>
<dbReference type="EMBL" id="JH992966">
    <property type="protein sequence ID" value="EKX54848.1"/>
    <property type="molecule type" value="Genomic_DNA"/>
</dbReference>
<dbReference type="RefSeq" id="XP_005841828.1">
    <property type="nucleotide sequence ID" value="XM_005841771.1"/>
</dbReference>
<evidence type="ECO:0000313" key="13">
    <source>
        <dbReference type="EMBL" id="EKX54848.1"/>
    </source>
</evidence>
<evidence type="ECO:0000256" key="5">
    <source>
        <dbReference type="ARBA" id="ARBA00022692"/>
    </source>
</evidence>
<reference evidence="14" key="3">
    <citation type="submission" date="2015-06" db="UniProtKB">
        <authorList>
            <consortium name="EnsemblProtists"/>
        </authorList>
    </citation>
    <scope>IDENTIFICATION</scope>
</reference>
<evidence type="ECO:0000313" key="15">
    <source>
        <dbReference type="Proteomes" id="UP000011087"/>
    </source>
</evidence>
<dbReference type="HOGENOM" id="CLU_408538_0_0_1"/>
<keyword evidence="4 10" id="KW-0808">Transferase</keyword>
<dbReference type="GO" id="GO:0032580">
    <property type="term" value="C:Golgi cisterna membrane"/>
    <property type="evidence" value="ECO:0007669"/>
    <property type="project" value="UniProtKB-SubCell"/>
</dbReference>
<keyword evidence="6" id="KW-0735">Signal-anchor</keyword>
<evidence type="ECO:0000256" key="2">
    <source>
        <dbReference type="ARBA" id="ARBA00008661"/>
    </source>
</evidence>
<evidence type="ECO:0000256" key="4">
    <source>
        <dbReference type="ARBA" id="ARBA00022679"/>
    </source>
</evidence>
<dbReference type="AlphaFoldDB" id="L1K3B6"/>
<keyword evidence="8 10" id="KW-0333">Golgi apparatus</keyword>
<reference evidence="13 15" key="1">
    <citation type="journal article" date="2012" name="Nature">
        <title>Algal genomes reveal evolutionary mosaicism and the fate of nucleomorphs.</title>
        <authorList>
            <consortium name="DOE Joint Genome Institute"/>
            <person name="Curtis B.A."/>
            <person name="Tanifuji G."/>
            <person name="Burki F."/>
            <person name="Gruber A."/>
            <person name="Irimia M."/>
            <person name="Maruyama S."/>
            <person name="Arias M.C."/>
            <person name="Ball S.G."/>
            <person name="Gile G.H."/>
            <person name="Hirakawa Y."/>
            <person name="Hopkins J.F."/>
            <person name="Kuo A."/>
            <person name="Rensing S.A."/>
            <person name="Schmutz J."/>
            <person name="Symeonidi A."/>
            <person name="Elias M."/>
            <person name="Eveleigh R.J."/>
            <person name="Herman E.K."/>
            <person name="Klute M.J."/>
            <person name="Nakayama T."/>
            <person name="Obornik M."/>
            <person name="Reyes-Prieto A."/>
            <person name="Armbrust E.V."/>
            <person name="Aves S.J."/>
            <person name="Beiko R.G."/>
            <person name="Coutinho P."/>
            <person name="Dacks J.B."/>
            <person name="Durnford D.G."/>
            <person name="Fast N.M."/>
            <person name="Green B.R."/>
            <person name="Grisdale C.J."/>
            <person name="Hempel F."/>
            <person name="Henrissat B."/>
            <person name="Hoppner M.P."/>
            <person name="Ishida K."/>
            <person name="Kim E."/>
            <person name="Koreny L."/>
            <person name="Kroth P.G."/>
            <person name="Liu Y."/>
            <person name="Malik S.B."/>
            <person name="Maier U.G."/>
            <person name="McRose D."/>
            <person name="Mock T."/>
            <person name="Neilson J.A."/>
            <person name="Onodera N.T."/>
            <person name="Poole A.M."/>
            <person name="Pritham E.J."/>
            <person name="Richards T.A."/>
            <person name="Rocap G."/>
            <person name="Roy S.W."/>
            <person name="Sarai C."/>
            <person name="Schaack S."/>
            <person name="Shirato S."/>
            <person name="Slamovits C.H."/>
            <person name="Spencer D.F."/>
            <person name="Suzuki S."/>
            <person name="Worden A.Z."/>
            <person name="Zauner S."/>
            <person name="Barry K."/>
            <person name="Bell C."/>
            <person name="Bharti A.K."/>
            <person name="Crow J.A."/>
            <person name="Grimwood J."/>
            <person name="Kramer R."/>
            <person name="Lindquist E."/>
            <person name="Lucas S."/>
            <person name="Salamov A."/>
            <person name="McFadden G.I."/>
            <person name="Lane C.E."/>
            <person name="Keeling P.J."/>
            <person name="Gray M.W."/>
            <person name="Grigoriev I.V."/>
            <person name="Archibald J.M."/>
        </authorList>
    </citation>
    <scope>NUCLEOTIDE SEQUENCE</scope>
    <source>
        <strain evidence="13 15">CCMP2712</strain>
    </source>
</reference>
<feature type="region of interest" description="Disordered" evidence="11">
    <location>
        <begin position="390"/>
        <end position="412"/>
    </location>
</feature>
<dbReference type="Pfam" id="PF00852">
    <property type="entry name" value="Glyco_transf_10"/>
    <property type="match status" value="1"/>
</dbReference>
<keyword evidence="9" id="KW-0472">Membrane</keyword>
<gene>
    <name evidence="13" type="ORF">GUITHDRAFT_99499</name>
</gene>
<dbReference type="Gene3D" id="3.40.50.11660">
    <property type="entry name" value="Glycosyl transferase family 10, C-terminal domain"/>
    <property type="match status" value="1"/>
</dbReference>
<dbReference type="eggNOG" id="KOG2287">
    <property type="taxonomic scope" value="Eukaryota"/>
</dbReference>
<dbReference type="GO" id="GO:0008378">
    <property type="term" value="F:galactosyltransferase activity"/>
    <property type="evidence" value="ECO:0007669"/>
    <property type="project" value="TreeGrafter"/>
</dbReference>
<accession>L1K3B6</accession>
<dbReference type="Gene3D" id="3.90.550.50">
    <property type="match status" value="1"/>
</dbReference>
<comment type="similarity">
    <text evidence="10">Belongs to the glycosyltransferase 10 family.</text>
</comment>
<dbReference type="InterPro" id="IPR038577">
    <property type="entry name" value="GT10-like_C_sf"/>
</dbReference>
<name>L1K3B6_GUITC</name>
<dbReference type="InterPro" id="IPR055270">
    <property type="entry name" value="Glyco_tran_10_C"/>
</dbReference>
<dbReference type="PANTHER" id="PTHR11214">
    <property type="entry name" value="BETA-1,3-N-ACETYLGLUCOSAMINYLTRANSFERASE"/>
    <property type="match status" value="1"/>
</dbReference>
<evidence type="ECO:0000256" key="10">
    <source>
        <dbReference type="RuleBase" id="RU003832"/>
    </source>
</evidence>
<protein>
    <recommendedName>
        <fullName evidence="10">Fucosyltransferase</fullName>
        <ecNumber evidence="10">2.4.1.-</ecNumber>
    </recommendedName>
</protein>
<dbReference type="STRING" id="905079.L1K3B6"/>
<organism evidence="13">
    <name type="scientific">Guillardia theta (strain CCMP2712)</name>
    <name type="common">Cryptophyte</name>
    <dbReference type="NCBI Taxonomy" id="905079"/>
    <lineage>
        <taxon>Eukaryota</taxon>
        <taxon>Cryptophyceae</taxon>
        <taxon>Pyrenomonadales</taxon>
        <taxon>Geminigeraceae</taxon>
        <taxon>Guillardia</taxon>
    </lineage>
</organism>
<keyword evidence="7" id="KW-1133">Transmembrane helix</keyword>
<dbReference type="UniPathway" id="UPA00378"/>
<evidence type="ECO:0000256" key="9">
    <source>
        <dbReference type="ARBA" id="ARBA00023136"/>
    </source>
</evidence>
<dbReference type="OrthoDB" id="2139606at2759"/>
<feature type="region of interest" description="Disordered" evidence="11">
    <location>
        <begin position="647"/>
        <end position="673"/>
    </location>
</feature>
<comment type="similarity">
    <text evidence="2">Belongs to the glycosyltransferase 31 family.</text>
</comment>
<dbReference type="GeneID" id="17311444"/>
<dbReference type="Pfam" id="PF01762">
    <property type="entry name" value="Galactosyl_T"/>
    <property type="match status" value="1"/>
</dbReference>
<dbReference type="EnsemblProtists" id="EKX54848">
    <property type="protein sequence ID" value="EKX54848"/>
    <property type="gene ID" value="GUITHDRAFT_99499"/>
</dbReference>